<dbReference type="InterPro" id="IPR016454">
    <property type="entry name" value="Cysteine_dSase"/>
</dbReference>
<organism evidence="12 13">
    <name type="scientific">Rosistilla ulvae</name>
    <dbReference type="NCBI Taxonomy" id="1930277"/>
    <lineage>
        <taxon>Bacteria</taxon>
        <taxon>Pseudomonadati</taxon>
        <taxon>Planctomycetota</taxon>
        <taxon>Planctomycetia</taxon>
        <taxon>Pirellulales</taxon>
        <taxon>Pirellulaceae</taxon>
        <taxon>Rosistilla</taxon>
    </lineage>
</organism>
<keyword evidence="5" id="KW-0479">Metal-binding</keyword>
<dbReference type="Gene3D" id="3.40.640.10">
    <property type="entry name" value="Type I PLP-dependent aspartate aminotransferase-like (Major domain)"/>
    <property type="match status" value="1"/>
</dbReference>
<dbReference type="Pfam" id="PF00266">
    <property type="entry name" value="Aminotran_5"/>
    <property type="match status" value="1"/>
</dbReference>
<evidence type="ECO:0000256" key="3">
    <source>
        <dbReference type="ARBA" id="ARBA00012239"/>
    </source>
</evidence>
<dbReference type="KEGG" id="ruv:EC9_19730"/>
<gene>
    <name evidence="12" type="primary">iscS_1</name>
    <name evidence="12" type="ORF">EC9_19730</name>
</gene>
<evidence type="ECO:0000256" key="9">
    <source>
        <dbReference type="ARBA" id="ARBA00050776"/>
    </source>
</evidence>
<keyword evidence="8" id="KW-0411">Iron-sulfur</keyword>
<evidence type="ECO:0000256" key="5">
    <source>
        <dbReference type="ARBA" id="ARBA00022723"/>
    </source>
</evidence>
<keyword evidence="13" id="KW-1185">Reference proteome</keyword>
<reference evidence="12 13" key="1">
    <citation type="submission" date="2019-02" db="EMBL/GenBank/DDBJ databases">
        <title>Deep-cultivation of Planctomycetes and their phenomic and genomic characterization uncovers novel biology.</title>
        <authorList>
            <person name="Wiegand S."/>
            <person name="Jogler M."/>
            <person name="Boedeker C."/>
            <person name="Pinto D."/>
            <person name="Vollmers J."/>
            <person name="Rivas-Marin E."/>
            <person name="Kohn T."/>
            <person name="Peeters S.H."/>
            <person name="Heuer A."/>
            <person name="Rast P."/>
            <person name="Oberbeckmann S."/>
            <person name="Bunk B."/>
            <person name="Jeske O."/>
            <person name="Meyerdierks A."/>
            <person name="Storesund J.E."/>
            <person name="Kallscheuer N."/>
            <person name="Luecker S."/>
            <person name="Lage O.M."/>
            <person name="Pohl T."/>
            <person name="Merkel B.J."/>
            <person name="Hornburger P."/>
            <person name="Mueller R.-W."/>
            <person name="Bruemmer F."/>
            <person name="Labrenz M."/>
            <person name="Spormann A.M."/>
            <person name="Op den Camp H."/>
            <person name="Overmann J."/>
            <person name="Amann R."/>
            <person name="Jetten M.S.M."/>
            <person name="Mascher T."/>
            <person name="Medema M.H."/>
            <person name="Devos D.P."/>
            <person name="Kaster A.-K."/>
            <person name="Ovreas L."/>
            <person name="Rohde M."/>
            <person name="Galperin M.Y."/>
            <person name="Jogler C."/>
        </authorList>
    </citation>
    <scope>NUCLEOTIDE SEQUENCE [LARGE SCALE GENOMIC DNA]</scope>
    <source>
        <strain evidence="12 13">EC9</strain>
    </source>
</reference>
<accession>A0A517LYU5</accession>
<evidence type="ECO:0000256" key="1">
    <source>
        <dbReference type="ARBA" id="ARBA00001933"/>
    </source>
</evidence>
<dbReference type="GO" id="GO:0031071">
    <property type="term" value="F:cysteine desulfurase activity"/>
    <property type="evidence" value="ECO:0007669"/>
    <property type="project" value="UniProtKB-EC"/>
</dbReference>
<name>A0A517LYU5_9BACT</name>
<dbReference type="PANTHER" id="PTHR11601">
    <property type="entry name" value="CYSTEINE DESULFURYLASE FAMILY MEMBER"/>
    <property type="match status" value="1"/>
</dbReference>
<protein>
    <recommendedName>
        <fullName evidence="3">cysteine desulfurase</fullName>
        <ecNumber evidence="3">2.8.1.7</ecNumber>
    </recommendedName>
</protein>
<dbReference type="AlphaFoldDB" id="A0A517LYU5"/>
<evidence type="ECO:0000256" key="2">
    <source>
        <dbReference type="ARBA" id="ARBA00006490"/>
    </source>
</evidence>
<evidence type="ECO:0000256" key="8">
    <source>
        <dbReference type="ARBA" id="ARBA00023014"/>
    </source>
</evidence>
<evidence type="ECO:0000313" key="13">
    <source>
        <dbReference type="Proteomes" id="UP000319557"/>
    </source>
</evidence>
<evidence type="ECO:0000256" key="6">
    <source>
        <dbReference type="ARBA" id="ARBA00022898"/>
    </source>
</evidence>
<comment type="cofactor">
    <cofactor evidence="1 10">
        <name>pyridoxal 5'-phosphate</name>
        <dbReference type="ChEBI" id="CHEBI:597326"/>
    </cofactor>
</comment>
<comment type="catalytic activity">
    <reaction evidence="9">
        <text>(sulfur carrier)-H + L-cysteine = (sulfur carrier)-SH + L-alanine</text>
        <dbReference type="Rhea" id="RHEA:43892"/>
        <dbReference type="Rhea" id="RHEA-COMP:14737"/>
        <dbReference type="Rhea" id="RHEA-COMP:14739"/>
        <dbReference type="ChEBI" id="CHEBI:29917"/>
        <dbReference type="ChEBI" id="CHEBI:35235"/>
        <dbReference type="ChEBI" id="CHEBI:57972"/>
        <dbReference type="ChEBI" id="CHEBI:64428"/>
        <dbReference type="EC" id="2.8.1.7"/>
    </reaction>
</comment>
<proteinExistence type="inferred from homology"/>
<dbReference type="PROSITE" id="PS00595">
    <property type="entry name" value="AA_TRANSFER_CLASS_5"/>
    <property type="match status" value="1"/>
</dbReference>
<keyword evidence="4 12" id="KW-0808">Transferase</keyword>
<dbReference type="PANTHER" id="PTHR11601:SF34">
    <property type="entry name" value="CYSTEINE DESULFURASE"/>
    <property type="match status" value="1"/>
</dbReference>
<comment type="similarity">
    <text evidence="2">Belongs to the class-V pyridoxal-phosphate-dependent aminotransferase family. NifS/IscS subfamily.</text>
</comment>
<dbReference type="RefSeq" id="WP_246106040.1">
    <property type="nucleotide sequence ID" value="NZ_CP036261.1"/>
</dbReference>
<evidence type="ECO:0000259" key="11">
    <source>
        <dbReference type="Pfam" id="PF00266"/>
    </source>
</evidence>
<dbReference type="Proteomes" id="UP000319557">
    <property type="component" value="Chromosome"/>
</dbReference>
<dbReference type="GO" id="GO:0051536">
    <property type="term" value="F:iron-sulfur cluster binding"/>
    <property type="evidence" value="ECO:0007669"/>
    <property type="project" value="UniProtKB-KW"/>
</dbReference>
<evidence type="ECO:0000313" key="12">
    <source>
        <dbReference type="EMBL" id="QDS87791.1"/>
    </source>
</evidence>
<dbReference type="InterPro" id="IPR015424">
    <property type="entry name" value="PyrdxlP-dep_Trfase"/>
</dbReference>
<dbReference type="SUPFAM" id="SSF53383">
    <property type="entry name" value="PLP-dependent transferases"/>
    <property type="match status" value="1"/>
</dbReference>
<evidence type="ECO:0000256" key="7">
    <source>
        <dbReference type="ARBA" id="ARBA00023004"/>
    </source>
</evidence>
<dbReference type="EC" id="2.8.1.7" evidence="3"/>
<dbReference type="InterPro" id="IPR000192">
    <property type="entry name" value="Aminotrans_V_dom"/>
</dbReference>
<evidence type="ECO:0000256" key="10">
    <source>
        <dbReference type="RuleBase" id="RU004504"/>
    </source>
</evidence>
<sequence>MSDELIYLDNHATTPCDRRVVDAMLPLLLETYGNPHSTSHVAGNAAADAVADAMDSLAANLGATAGELIATSGATESTNLALLGHCLHPRNRKRHIVTAITEHPAVLDPIESLRREGFAVTVLNVDANGQIDPEQFADTLTDDTAIVSLMLANNEIGSLHPLANLVDIAHRRGIPVHTDATQAVGRVEIDLGQLEVDLLSCSAHKFYGPKGAGLLYVRRQGRLARIKPQLFGGGQQRRLRPGTMNPAGIVGMATALQLCVDNMPSETLQIRQLRQRMFTGLNQRIPGLQLNGPPLDSDLRLVSNLNLMFPGVEGEAIMLASPQLAVSSGSACSSVDATASHVLLGIGRSEQEARSSLRIGFGRFNTLAQIDQATAMLADAYDQMRRLG</sequence>
<feature type="domain" description="Aminotransferase class V" evidence="11">
    <location>
        <begin position="6"/>
        <end position="372"/>
    </location>
</feature>
<evidence type="ECO:0000256" key="4">
    <source>
        <dbReference type="ARBA" id="ARBA00022679"/>
    </source>
</evidence>
<dbReference type="PIRSF" id="PIRSF005572">
    <property type="entry name" value="NifS"/>
    <property type="match status" value="1"/>
</dbReference>
<dbReference type="InterPro" id="IPR015421">
    <property type="entry name" value="PyrdxlP-dep_Trfase_major"/>
</dbReference>
<dbReference type="EMBL" id="CP036261">
    <property type="protein sequence ID" value="QDS87791.1"/>
    <property type="molecule type" value="Genomic_DNA"/>
</dbReference>
<dbReference type="InterPro" id="IPR015422">
    <property type="entry name" value="PyrdxlP-dep_Trfase_small"/>
</dbReference>
<dbReference type="GO" id="GO:0046872">
    <property type="term" value="F:metal ion binding"/>
    <property type="evidence" value="ECO:0007669"/>
    <property type="project" value="UniProtKB-KW"/>
</dbReference>
<keyword evidence="6" id="KW-0663">Pyridoxal phosphate</keyword>
<dbReference type="Gene3D" id="3.90.1150.10">
    <property type="entry name" value="Aspartate Aminotransferase, domain 1"/>
    <property type="match status" value="1"/>
</dbReference>
<dbReference type="InterPro" id="IPR020578">
    <property type="entry name" value="Aminotrans_V_PyrdxlP_BS"/>
</dbReference>
<keyword evidence="7" id="KW-0408">Iron</keyword>